<reference evidence="2" key="1">
    <citation type="submission" date="2021-02" db="EMBL/GenBank/DDBJ databases">
        <authorList>
            <person name="Nowell W R."/>
        </authorList>
    </citation>
    <scope>NUCLEOTIDE SEQUENCE</scope>
</reference>
<dbReference type="Proteomes" id="UP000676336">
    <property type="component" value="Unassembled WGS sequence"/>
</dbReference>
<feature type="non-terminal residue" evidence="2">
    <location>
        <position position="32"/>
    </location>
</feature>
<dbReference type="EMBL" id="CAJOBI010017696">
    <property type="protein sequence ID" value="CAF4196112.1"/>
    <property type="molecule type" value="Genomic_DNA"/>
</dbReference>
<evidence type="ECO:0000313" key="1">
    <source>
        <dbReference type="EMBL" id="CAF4194713.1"/>
    </source>
</evidence>
<sequence>MDEVDGVTGNEDRGGIQALIELIQTTRIPIIF</sequence>
<evidence type="ECO:0000313" key="3">
    <source>
        <dbReference type="Proteomes" id="UP000676336"/>
    </source>
</evidence>
<dbReference type="EMBL" id="CAJOBI010017442">
    <property type="protein sequence ID" value="CAF4194713.1"/>
    <property type="molecule type" value="Genomic_DNA"/>
</dbReference>
<evidence type="ECO:0000313" key="2">
    <source>
        <dbReference type="EMBL" id="CAF4196112.1"/>
    </source>
</evidence>
<accession>A0A8S2SDM4</accession>
<name>A0A8S2SDM4_9BILA</name>
<dbReference type="Gene3D" id="3.40.50.300">
    <property type="entry name" value="P-loop containing nucleotide triphosphate hydrolases"/>
    <property type="match status" value="1"/>
</dbReference>
<dbReference type="AlphaFoldDB" id="A0A8S2SDM4"/>
<gene>
    <name evidence="1" type="ORF">SMN809_LOCUS21622</name>
    <name evidence="2" type="ORF">SMN809_LOCUS21677</name>
</gene>
<proteinExistence type="predicted"/>
<dbReference type="InterPro" id="IPR027417">
    <property type="entry name" value="P-loop_NTPase"/>
</dbReference>
<comment type="caution">
    <text evidence="2">The sequence shown here is derived from an EMBL/GenBank/DDBJ whole genome shotgun (WGS) entry which is preliminary data.</text>
</comment>
<organism evidence="2 3">
    <name type="scientific">Rotaria magnacalcarata</name>
    <dbReference type="NCBI Taxonomy" id="392030"/>
    <lineage>
        <taxon>Eukaryota</taxon>
        <taxon>Metazoa</taxon>
        <taxon>Spiralia</taxon>
        <taxon>Gnathifera</taxon>
        <taxon>Rotifera</taxon>
        <taxon>Eurotatoria</taxon>
        <taxon>Bdelloidea</taxon>
        <taxon>Philodinida</taxon>
        <taxon>Philodinidae</taxon>
        <taxon>Rotaria</taxon>
    </lineage>
</organism>
<protein>
    <submittedName>
        <fullName evidence="2">Uncharacterized protein</fullName>
    </submittedName>
</protein>